<protein>
    <recommendedName>
        <fullName evidence="4">PS II complex 12 kDa extrinsic protein</fullName>
    </recommendedName>
</protein>
<dbReference type="AlphaFoldDB" id="A0ABD3RBB6"/>
<evidence type="ECO:0000313" key="2">
    <source>
        <dbReference type="EMBL" id="KAL3809041.1"/>
    </source>
</evidence>
<proteinExistence type="predicted"/>
<evidence type="ECO:0000256" key="1">
    <source>
        <dbReference type="SAM" id="SignalP"/>
    </source>
</evidence>
<comment type="caution">
    <text evidence="2">The sequence shown here is derived from an EMBL/GenBank/DDBJ whole genome shotgun (WGS) entry which is preliminary data.</text>
</comment>
<gene>
    <name evidence="2" type="ORF">ACHAXA_004544</name>
</gene>
<organism evidence="2 3">
    <name type="scientific">Cyclostephanos tholiformis</name>
    <dbReference type="NCBI Taxonomy" id="382380"/>
    <lineage>
        <taxon>Eukaryota</taxon>
        <taxon>Sar</taxon>
        <taxon>Stramenopiles</taxon>
        <taxon>Ochrophyta</taxon>
        <taxon>Bacillariophyta</taxon>
        <taxon>Coscinodiscophyceae</taxon>
        <taxon>Thalassiosirophycidae</taxon>
        <taxon>Stephanodiscales</taxon>
        <taxon>Stephanodiscaceae</taxon>
        <taxon>Cyclostephanos</taxon>
    </lineage>
</organism>
<keyword evidence="3" id="KW-1185">Reference proteome</keyword>
<feature type="chain" id="PRO_5044844095" description="PS II complex 12 kDa extrinsic protein" evidence="1">
    <location>
        <begin position="19"/>
        <end position="146"/>
    </location>
</feature>
<name>A0ABD3RBB6_9STRA</name>
<reference evidence="2 3" key="1">
    <citation type="submission" date="2024-10" db="EMBL/GenBank/DDBJ databases">
        <title>Updated reference genomes for cyclostephanoid diatoms.</title>
        <authorList>
            <person name="Roberts W.R."/>
            <person name="Alverson A.J."/>
        </authorList>
    </citation>
    <scope>NUCLEOTIDE SEQUENCE [LARGE SCALE GENOMIC DNA]</scope>
    <source>
        <strain evidence="2 3">AJA228-03</strain>
    </source>
</reference>
<dbReference type="EMBL" id="JALLPB020000447">
    <property type="protein sequence ID" value="KAL3809041.1"/>
    <property type="molecule type" value="Genomic_DNA"/>
</dbReference>
<dbReference type="Proteomes" id="UP001530377">
    <property type="component" value="Unassembled WGS sequence"/>
</dbReference>
<feature type="signal peptide" evidence="1">
    <location>
        <begin position="1"/>
        <end position="18"/>
    </location>
</feature>
<accession>A0ABD3RBB6</accession>
<evidence type="ECO:0000313" key="3">
    <source>
        <dbReference type="Proteomes" id="UP001530377"/>
    </source>
</evidence>
<sequence length="146" mass="15491">MKLLSIVSSFVLLTSANAFVSPSSAPVHRDGGITSLYARLDRRAFVAVASSSILAAGVSAGSSIVNAGTMGQERVDDPTEVWETGSPSAAAKAARVARYANARTQMTSAFPPIKRLTLERKSPVTRLDINAPDFAAYKRTYPGLFK</sequence>
<keyword evidence="1" id="KW-0732">Signal</keyword>
<evidence type="ECO:0008006" key="4">
    <source>
        <dbReference type="Google" id="ProtNLM"/>
    </source>
</evidence>